<dbReference type="OrthoDB" id="9794157at2"/>
<dbReference type="PANTHER" id="PTHR43682">
    <property type="entry name" value="LACTATE UTILIZATION PROTEIN C"/>
    <property type="match status" value="1"/>
</dbReference>
<dbReference type="Gene3D" id="3.40.50.10420">
    <property type="entry name" value="NagB/RpiA/CoA transferase-like"/>
    <property type="match status" value="1"/>
</dbReference>
<dbReference type="InterPro" id="IPR003741">
    <property type="entry name" value="LUD_dom"/>
</dbReference>
<dbReference type="EMBL" id="FNRL01000006">
    <property type="protein sequence ID" value="SEA37288.1"/>
    <property type="molecule type" value="Genomic_DNA"/>
</dbReference>
<protein>
    <submittedName>
        <fullName evidence="2">L-lactate dehydrogenase complex protein LldG</fullName>
    </submittedName>
</protein>
<organism evidence="2 3">
    <name type="scientific">Chitinophaga terrae</name>
    <name type="common">ex Kim and Jung 2007</name>
    <dbReference type="NCBI Taxonomy" id="408074"/>
    <lineage>
        <taxon>Bacteria</taxon>
        <taxon>Pseudomonadati</taxon>
        <taxon>Bacteroidota</taxon>
        <taxon>Chitinophagia</taxon>
        <taxon>Chitinophagales</taxon>
        <taxon>Chitinophagaceae</taxon>
        <taxon>Chitinophaga</taxon>
    </lineage>
</organism>
<name>A0A1H4AN91_9BACT</name>
<dbReference type="InterPro" id="IPR037171">
    <property type="entry name" value="NagB/RpiA_transferase-like"/>
</dbReference>
<feature type="domain" description="LUD" evidence="1">
    <location>
        <begin position="82"/>
        <end position="186"/>
    </location>
</feature>
<dbReference type="STRING" id="408074.SAMN05660909_01670"/>
<keyword evidence="3" id="KW-1185">Reference proteome</keyword>
<dbReference type="RefSeq" id="WP_089760529.1">
    <property type="nucleotide sequence ID" value="NZ_BKAT01000009.1"/>
</dbReference>
<dbReference type="Proteomes" id="UP000199656">
    <property type="component" value="Unassembled WGS sequence"/>
</dbReference>
<dbReference type="SUPFAM" id="SSF100950">
    <property type="entry name" value="NagB/RpiA/CoA transferase-like"/>
    <property type="match status" value="1"/>
</dbReference>
<evidence type="ECO:0000313" key="2">
    <source>
        <dbReference type="EMBL" id="SEA37288.1"/>
    </source>
</evidence>
<dbReference type="InterPro" id="IPR024185">
    <property type="entry name" value="FTHF_cligase-like_sf"/>
</dbReference>
<proteinExistence type="predicted"/>
<gene>
    <name evidence="2" type="ORF">SAMN05660909_01670</name>
</gene>
<sequence>MSREKILAAIKQNQPESTALPKLDGLSGSMAATVAAYRKVLEGLGGKVYEIGALTEIPVILKEQFPDLQRVIDTKETPRSWAHEDPHQLSDIDMAIVYGQWGVAENGAIWLAEEDLHARVLPFISQHLSIVLPAANILATMHDAYDVIGVINTGFGVFIAGPSKTADIEQSLVLGAHGAKSLTVFITQ</sequence>
<dbReference type="AlphaFoldDB" id="A0A1H4AN91"/>
<reference evidence="3" key="1">
    <citation type="submission" date="2016-10" db="EMBL/GenBank/DDBJ databases">
        <authorList>
            <person name="Varghese N."/>
            <person name="Submissions S."/>
        </authorList>
    </citation>
    <scope>NUCLEOTIDE SEQUENCE [LARGE SCALE GENOMIC DNA]</scope>
    <source>
        <strain evidence="3">DSM 23920</strain>
    </source>
</reference>
<evidence type="ECO:0000313" key="3">
    <source>
        <dbReference type="Proteomes" id="UP000199656"/>
    </source>
</evidence>
<dbReference type="PANTHER" id="PTHR43682:SF1">
    <property type="entry name" value="LACTATE UTILIZATION PROTEIN C"/>
    <property type="match status" value="1"/>
</dbReference>
<evidence type="ECO:0000259" key="1">
    <source>
        <dbReference type="Pfam" id="PF02589"/>
    </source>
</evidence>
<accession>A0A1H4AN91</accession>
<dbReference type="Pfam" id="PF02589">
    <property type="entry name" value="LUD_dom"/>
    <property type="match status" value="1"/>
</dbReference>